<comment type="function">
    <text evidence="6 8">Allows the formation of correctly charged Gln-tRNA(Gln) through the transamidation of misacylated Glu-tRNA(Gln) in organisms which lack glutaminyl-tRNA synthetase. The reaction takes place in the presence of glutamine and ATP through an activated gamma-phospho-Glu-tRNA(Gln).</text>
</comment>
<evidence type="ECO:0000256" key="3">
    <source>
        <dbReference type="ARBA" id="ARBA00022741"/>
    </source>
</evidence>
<reference evidence="11" key="1">
    <citation type="submission" date="2023-01" db="EMBL/GenBank/DDBJ databases">
        <title>The diversity of Class Acidimicrobiia in South China Sea sediment environments and the proposal of Iamia marina sp. nov., a novel species of the genus Iamia.</title>
        <authorList>
            <person name="He Y."/>
            <person name="Tian X."/>
        </authorList>
    </citation>
    <scope>NUCLEOTIDE SEQUENCE</scope>
    <source>
        <strain evidence="11">DSM 19957</strain>
    </source>
</reference>
<evidence type="ECO:0000256" key="5">
    <source>
        <dbReference type="ARBA" id="ARBA00022917"/>
    </source>
</evidence>
<evidence type="ECO:0000256" key="4">
    <source>
        <dbReference type="ARBA" id="ARBA00022840"/>
    </source>
</evidence>
<dbReference type="Gene3D" id="3.90.1300.10">
    <property type="entry name" value="Amidase signature (AS) domain"/>
    <property type="match status" value="1"/>
</dbReference>
<name>A0AAE9Y4Z1_9ACTN</name>
<evidence type="ECO:0000256" key="1">
    <source>
        <dbReference type="ARBA" id="ARBA00008069"/>
    </source>
</evidence>
<evidence type="ECO:0000313" key="12">
    <source>
        <dbReference type="Proteomes" id="UP001216390"/>
    </source>
</evidence>
<dbReference type="SUPFAM" id="SSF75304">
    <property type="entry name" value="Amidase signature (AS) enzymes"/>
    <property type="match status" value="1"/>
</dbReference>
<dbReference type="GO" id="GO:0005524">
    <property type="term" value="F:ATP binding"/>
    <property type="evidence" value="ECO:0007669"/>
    <property type="project" value="UniProtKB-KW"/>
</dbReference>
<dbReference type="Pfam" id="PF01425">
    <property type="entry name" value="Amidase"/>
    <property type="match status" value="1"/>
</dbReference>
<comment type="catalytic activity">
    <reaction evidence="7 8">
        <text>L-glutamyl-tRNA(Gln) + L-glutamine + ATP + H2O = L-glutaminyl-tRNA(Gln) + L-glutamate + ADP + phosphate + H(+)</text>
        <dbReference type="Rhea" id="RHEA:17521"/>
        <dbReference type="Rhea" id="RHEA-COMP:9681"/>
        <dbReference type="Rhea" id="RHEA-COMP:9684"/>
        <dbReference type="ChEBI" id="CHEBI:15377"/>
        <dbReference type="ChEBI" id="CHEBI:15378"/>
        <dbReference type="ChEBI" id="CHEBI:29985"/>
        <dbReference type="ChEBI" id="CHEBI:30616"/>
        <dbReference type="ChEBI" id="CHEBI:43474"/>
        <dbReference type="ChEBI" id="CHEBI:58359"/>
        <dbReference type="ChEBI" id="CHEBI:78520"/>
        <dbReference type="ChEBI" id="CHEBI:78521"/>
        <dbReference type="ChEBI" id="CHEBI:456216"/>
        <dbReference type="EC" id="6.3.5.7"/>
    </reaction>
</comment>
<dbReference type="KEGG" id="ima:PO878_17980"/>
<evidence type="ECO:0000256" key="2">
    <source>
        <dbReference type="ARBA" id="ARBA00022598"/>
    </source>
</evidence>
<gene>
    <name evidence="8 11" type="primary">gatA</name>
    <name evidence="11" type="ORF">PO878_17980</name>
</gene>
<dbReference type="PROSITE" id="PS00571">
    <property type="entry name" value="AMIDASES"/>
    <property type="match status" value="1"/>
</dbReference>
<keyword evidence="3 8" id="KW-0547">Nucleotide-binding</keyword>
<dbReference type="EMBL" id="CP116942">
    <property type="protein sequence ID" value="WCO66390.1"/>
    <property type="molecule type" value="Genomic_DNA"/>
</dbReference>
<dbReference type="InterPro" id="IPR004412">
    <property type="entry name" value="GatA"/>
</dbReference>
<keyword evidence="5 8" id="KW-0648">Protein biosynthesis</keyword>
<accession>A0AAE9Y4Z1</accession>
<dbReference type="Proteomes" id="UP001216390">
    <property type="component" value="Chromosome"/>
</dbReference>
<organism evidence="11 12">
    <name type="scientific">Iamia majanohamensis</name>
    <dbReference type="NCBI Taxonomy" id="467976"/>
    <lineage>
        <taxon>Bacteria</taxon>
        <taxon>Bacillati</taxon>
        <taxon>Actinomycetota</taxon>
        <taxon>Acidimicrobiia</taxon>
        <taxon>Acidimicrobiales</taxon>
        <taxon>Iamiaceae</taxon>
        <taxon>Iamia</taxon>
    </lineage>
</organism>
<dbReference type="EC" id="6.3.5.7" evidence="8"/>
<dbReference type="PANTHER" id="PTHR11895:SF151">
    <property type="entry name" value="GLUTAMYL-TRNA(GLN) AMIDOTRANSFERASE SUBUNIT A"/>
    <property type="match status" value="1"/>
</dbReference>
<dbReference type="HAMAP" id="MF_00120">
    <property type="entry name" value="GatA"/>
    <property type="match status" value="1"/>
</dbReference>
<feature type="active site" description="Charge relay system" evidence="8">
    <location>
        <position position="155"/>
    </location>
</feature>
<dbReference type="AlphaFoldDB" id="A0AAE9Y4Z1"/>
<dbReference type="GO" id="GO:0050567">
    <property type="term" value="F:glutaminyl-tRNA synthase (glutamine-hydrolyzing) activity"/>
    <property type="evidence" value="ECO:0007669"/>
    <property type="project" value="UniProtKB-UniRule"/>
</dbReference>
<proteinExistence type="inferred from homology"/>
<dbReference type="NCBIfam" id="TIGR00132">
    <property type="entry name" value="gatA"/>
    <property type="match status" value="1"/>
</dbReference>
<evidence type="ECO:0000256" key="9">
    <source>
        <dbReference type="SAM" id="MobiDB-lite"/>
    </source>
</evidence>
<keyword evidence="2 8" id="KW-0436">Ligase</keyword>
<dbReference type="RefSeq" id="WP_272735913.1">
    <property type="nucleotide sequence ID" value="NZ_CP116942.1"/>
</dbReference>
<evidence type="ECO:0000313" key="11">
    <source>
        <dbReference type="EMBL" id="WCO66390.1"/>
    </source>
</evidence>
<dbReference type="GO" id="GO:0006412">
    <property type="term" value="P:translation"/>
    <property type="evidence" value="ECO:0007669"/>
    <property type="project" value="UniProtKB-UniRule"/>
</dbReference>
<dbReference type="InterPro" id="IPR023631">
    <property type="entry name" value="Amidase_dom"/>
</dbReference>
<feature type="active site" description="Charge relay system" evidence="8">
    <location>
        <position position="80"/>
    </location>
</feature>
<dbReference type="InterPro" id="IPR000120">
    <property type="entry name" value="Amidase"/>
</dbReference>
<dbReference type="InterPro" id="IPR036928">
    <property type="entry name" value="AS_sf"/>
</dbReference>
<keyword evidence="12" id="KW-1185">Reference proteome</keyword>
<feature type="domain" description="Amidase" evidence="10">
    <location>
        <begin position="25"/>
        <end position="468"/>
    </location>
</feature>
<dbReference type="GO" id="GO:0030956">
    <property type="term" value="C:glutamyl-tRNA(Gln) amidotransferase complex"/>
    <property type="evidence" value="ECO:0007669"/>
    <property type="project" value="InterPro"/>
</dbReference>
<evidence type="ECO:0000259" key="10">
    <source>
        <dbReference type="Pfam" id="PF01425"/>
    </source>
</evidence>
<sequence>MPEASFISAREVAAGVRAGEWTARELVDEHLAAIEVGDGDVHAFLHVDVDGARAAADAVDATVAAGDDPGPLAGVPVALKDNMCTRGVPTTCSSRILEGWVPPYDATVVERLAAAGAVVVGKTNLDEFAMGSSTENSAFGPTRNPHDHSKVPGGSSGGSAAAVAAGFAPLAFGSDTGGSIRQPAALCGVVGLKPTYGRVSRYGLIAFASSLDQIGPFTRTVADAALALQVVGGPDARDATSAPGTQPDYLAALDRGVEGLRVGVVSELLSMEGVAPEVADQARAAAEALEAAGASVQEVSVPAVTYGLSAYYLIAPAEASSNLARFDGVRYGLRVDAPTTDEMMVATRTQGFGAEVKRRIMLGTYALSAGYYDAFYGQAQRVRTLICRDFAAAYEQVDVLVSPTSPTTAFALGAKVADPLTMYLNDVCTIPSNLSGDPAISVPFGTGADGLPIGVQVMAPALGEEDLLRAAQALEAAAP</sequence>
<comment type="subunit">
    <text evidence="8">Heterotrimer of A, B and C subunits.</text>
</comment>
<feature type="region of interest" description="Disordered" evidence="9">
    <location>
        <begin position="135"/>
        <end position="157"/>
    </location>
</feature>
<protein>
    <recommendedName>
        <fullName evidence="8">Glutamyl-tRNA(Gln) amidotransferase subunit A</fullName>
        <shortName evidence="8">Glu-ADT subunit A</shortName>
        <ecNumber evidence="8">6.3.5.7</ecNumber>
    </recommendedName>
</protein>
<evidence type="ECO:0000256" key="8">
    <source>
        <dbReference type="HAMAP-Rule" id="MF_00120"/>
    </source>
</evidence>
<dbReference type="PANTHER" id="PTHR11895">
    <property type="entry name" value="TRANSAMIDASE"/>
    <property type="match status" value="1"/>
</dbReference>
<evidence type="ECO:0000256" key="7">
    <source>
        <dbReference type="ARBA" id="ARBA00047407"/>
    </source>
</evidence>
<feature type="active site" description="Acyl-ester intermediate" evidence="8">
    <location>
        <position position="179"/>
    </location>
</feature>
<dbReference type="InterPro" id="IPR020556">
    <property type="entry name" value="Amidase_CS"/>
</dbReference>
<evidence type="ECO:0000256" key="6">
    <source>
        <dbReference type="ARBA" id="ARBA00025295"/>
    </source>
</evidence>
<comment type="similarity">
    <text evidence="1 8">Belongs to the amidase family. GatA subfamily.</text>
</comment>
<keyword evidence="4 8" id="KW-0067">ATP-binding</keyword>